<evidence type="ECO:0000256" key="4">
    <source>
        <dbReference type="ARBA" id="ARBA00022989"/>
    </source>
</evidence>
<keyword evidence="2 7" id="KW-0812">Transmembrane</keyword>
<sequence>MGQLGDLSPQGSIAIGVLVGLISTSLQAIGLTLQRKSHILEDEKYPYDIRRPPYKRTRWQLGMSMFVLSNIVGSTIQITTLPLPVLSALQASGLVFNTIFATLILGEPFTRYSFGGTVLVCVGAVLIAIFGAIGEPAHTLDQLLELLSRPAFLRWVAGTAVIVVATLFGSRVLKGPSTSGRTSGWKFWKKSPKSYTAHHYHHHHSPRIKTLRGILYGAVSGILSAHSLLVAKTAVELLVRTILDRVNQFNRWQSWVILLGLVALALTQLYYMHRGLKLCSTSILYPFVFCIYNIIAILDGLIYFHQASRLSGLHAGLIALGTVILLSGVLCLSWRLEEAPGHPEPGPAPSALAPGLGILDEQATSPTYADFISPSDEESYAAERQPLLVQTPIHQRTPSRLYTSTFSRTSPRHRHSINLTNEAEQIWADLYDESNTINGKPPRSPTSLHRQHHHRHQRSSSGAASLPPNQSPPMPGRGGKSIKWKGVLQNGLGSRSRPHHTRNVWRRASTPVVVAEENPQGHRTVVHRDVGANASVRAGENILSASPGMTGGSETQGLFERSGDEQSSARSTWLGRLFRRR</sequence>
<dbReference type="VEuPathDB" id="FungiDB:UREG_04512"/>
<feature type="region of interest" description="Disordered" evidence="6">
    <location>
        <begin position="543"/>
        <end position="581"/>
    </location>
</feature>
<proteinExistence type="predicted"/>
<dbReference type="OMA" id="YFRQMSQ"/>
<dbReference type="InterPro" id="IPR008521">
    <property type="entry name" value="Mg_trans_NIPA"/>
</dbReference>
<evidence type="ECO:0000256" key="7">
    <source>
        <dbReference type="SAM" id="Phobius"/>
    </source>
</evidence>
<dbReference type="InterPro" id="IPR037185">
    <property type="entry name" value="EmrE-like"/>
</dbReference>
<keyword evidence="3" id="KW-0256">Endoplasmic reticulum</keyword>
<accession>C4JPD0</accession>
<evidence type="ECO:0000313" key="8">
    <source>
        <dbReference type="EMBL" id="EEP79666.1"/>
    </source>
</evidence>
<feature type="region of interest" description="Disordered" evidence="6">
    <location>
        <begin position="434"/>
        <end position="484"/>
    </location>
</feature>
<dbReference type="PANTHER" id="PTHR12570">
    <property type="match status" value="1"/>
</dbReference>
<dbReference type="KEGG" id="ure:UREG_04512"/>
<evidence type="ECO:0000313" key="9">
    <source>
        <dbReference type="Proteomes" id="UP000002058"/>
    </source>
</evidence>
<organism evidence="8 9">
    <name type="scientific">Uncinocarpus reesii (strain UAMH 1704)</name>
    <dbReference type="NCBI Taxonomy" id="336963"/>
    <lineage>
        <taxon>Eukaryota</taxon>
        <taxon>Fungi</taxon>
        <taxon>Dikarya</taxon>
        <taxon>Ascomycota</taxon>
        <taxon>Pezizomycotina</taxon>
        <taxon>Eurotiomycetes</taxon>
        <taxon>Eurotiomycetidae</taxon>
        <taxon>Onygenales</taxon>
        <taxon>Onygenaceae</taxon>
        <taxon>Uncinocarpus</taxon>
    </lineage>
</organism>
<evidence type="ECO:0008006" key="10">
    <source>
        <dbReference type="Google" id="ProtNLM"/>
    </source>
</evidence>
<name>C4JPD0_UNCRE</name>
<dbReference type="Proteomes" id="UP000002058">
    <property type="component" value="Unassembled WGS sequence"/>
</dbReference>
<reference evidence="9" key="1">
    <citation type="journal article" date="2009" name="Genome Res.">
        <title>Comparative genomic analyses of the human fungal pathogens Coccidioides and their relatives.</title>
        <authorList>
            <person name="Sharpton T.J."/>
            <person name="Stajich J.E."/>
            <person name="Rounsley S.D."/>
            <person name="Gardner M.J."/>
            <person name="Wortman J.R."/>
            <person name="Jordar V.S."/>
            <person name="Maiti R."/>
            <person name="Kodira C.D."/>
            <person name="Neafsey D.E."/>
            <person name="Zeng Q."/>
            <person name="Hung C.-Y."/>
            <person name="McMahan C."/>
            <person name="Muszewska A."/>
            <person name="Grynberg M."/>
            <person name="Mandel M.A."/>
            <person name="Kellner E.M."/>
            <person name="Barker B.M."/>
            <person name="Galgiani J.N."/>
            <person name="Orbach M.J."/>
            <person name="Kirkland T.N."/>
            <person name="Cole G.T."/>
            <person name="Henn M.R."/>
            <person name="Birren B.W."/>
            <person name="Taylor J.W."/>
        </authorList>
    </citation>
    <scope>NUCLEOTIDE SEQUENCE [LARGE SCALE GENOMIC DNA]</scope>
    <source>
        <strain evidence="9">UAMH 1704</strain>
    </source>
</reference>
<dbReference type="HOGENOM" id="CLU_011406_1_1_1"/>
<dbReference type="OrthoDB" id="2504919at2759"/>
<evidence type="ECO:0000256" key="2">
    <source>
        <dbReference type="ARBA" id="ARBA00022692"/>
    </source>
</evidence>
<dbReference type="GO" id="GO:0015095">
    <property type="term" value="F:magnesium ion transmembrane transporter activity"/>
    <property type="evidence" value="ECO:0007669"/>
    <property type="project" value="InterPro"/>
</dbReference>
<dbReference type="AlphaFoldDB" id="C4JPD0"/>
<feature type="transmembrane region" description="Helical" evidence="7">
    <location>
        <begin position="85"/>
        <end position="105"/>
    </location>
</feature>
<feature type="transmembrane region" description="Helical" evidence="7">
    <location>
        <begin position="310"/>
        <end position="332"/>
    </location>
</feature>
<feature type="transmembrane region" description="Helical" evidence="7">
    <location>
        <begin position="12"/>
        <end position="33"/>
    </location>
</feature>
<protein>
    <recommendedName>
        <fullName evidence="10">DUF803 domain-containing protein</fullName>
    </recommendedName>
</protein>
<dbReference type="eggNOG" id="KOG2922">
    <property type="taxonomic scope" value="Eukaryota"/>
</dbReference>
<dbReference type="EMBL" id="CH476616">
    <property type="protein sequence ID" value="EEP79666.1"/>
    <property type="molecule type" value="Genomic_DNA"/>
</dbReference>
<gene>
    <name evidence="8" type="ORF">UREG_04512</name>
</gene>
<dbReference type="Gene3D" id="1.10.3730.20">
    <property type="match status" value="1"/>
</dbReference>
<feature type="transmembrane region" description="Helical" evidence="7">
    <location>
        <begin position="112"/>
        <end position="133"/>
    </location>
</feature>
<dbReference type="GeneID" id="8442377"/>
<dbReference type="PANTHER" id="PTHR12570:SF86">
    <property type="entry name" value="ADR321CP"/>
    <property type="match status" value="1"/>
</dbReference>
<feature type="transmembrane region" description="Helical" evidence="7">
    <location>
        <begin position="252"/>
        <end position="271"/>
    </location>
</feature>
<dbReference type="InParanoid" id="C4JPD0"/>
<dbReference type="GO" id="GO:0016020">
    <property type="term" value="C:membrane"/>
    <property type="evidence" value="ECO:0007669"/>
    <property type="project" value="UniProtKB-SubCell"/>
</dbReference>
<dbReference type="RefSeq" id="XP_002544995.1">
    <property type="nucleotide sequence ID" value="XM_002544949.1"/>
</dbReference>
<keyword evidence="9" id="KW-1185">Reference proteome</keyword>
<evidence type="ECO:0000256" key="1">
    <source>
        <dbReference type="ARBA" id="ARBA00004477"/>
    </source>
</evidence>
<keyword evidence="5 7" id="KW-0472">Membrane</keyword>
<evidence type="ECO:0000256" key="6">
    <source>
        <dbReference type="SAM" id="MobiDB-lite"/>
    </source>
</evidence>
<evidence type="ECO:0000256" key="3">
    <source>
        <dbReference type="ARBA" id="ARBA00022824"/>
    </source>
</evidence>
<feature type="transmembrane region" description="Helical" evidence="7">
    <location>
        <begin position="283"/>
        <end position="304"/>
    </location>
</feature>
<evidence type="ECO:0000256" key="5">
    <source>
        <dbReference type="ARBA" id="ARBA00023136"/>
    </source>
</evidence>
<keyword evidence="4 7" id="KW-1133">Transmembrane helix</keyword>
<comment type="subcellular location">
    <subcellularLocation>
        <location evidence="1">Endoplasmic reticulum membrane</location>
        <topology evidence="1">Multi-pass membrane protein</topology>
    </subcellularLocation>
</comment>
<feature type="transmembrane region" description="Helical" evidence="7">
    <location>
        <begin position="59"/>
        <end position="79"/>
    </location>
</feature>
<dbReference type="SUPFAM" id="SSF103481">
    <property type="entry name" value="Multidrug resistance efflux transporter EmrE"/>
    <property type="match status" value="1"/>
</dbReference>
<feature type="transmembrane region" description="Helical" evidence="7">
    <location>
        <begin position="153"/>
        <end position="173"/>
    </location>
</feature>
<dbReference type="FunFam" id="1.10.3730.20:FF:000012">
    <property type="entry name" value="DUF803 domain-containing protein"/>
    <property type="match status" value="1"/>
</dbReference>
<feature type="compositionally biased region" description="Basic residues" evidence="6">
    <location>
        <begin position="449"/>
        <end position="458"/>
    </location>
</feature>
<dbReference type="Pfam" id="PF05653">
    <property type="entry name" value="Mg_trans_NIPA"/>
    <property type="match status" value="1"/>
</dbReference>